<dbReference type="InterPro" id="IPR036047">
    <property type="entry name" value="F-box-like_dom_sf"/>
</dbReference>
<dbReference type="OrthoDB" id="2338937at2759"/>
<protein>
    <submittedName>
        <fullName evidence="1">14223_t:CDS:1</fullName>
    </submittedName>
</protein>
<evidence type="ECO:0000313" key="2">
    <source>
        <dbReference type="Proteomes" id="UP000789342"/>
    </source>
</evidence>
<reference evidence="1" key="1">
    <citation type="submission" date="2021-06" db="EMBL/GenBank/DDBJ databases">
        <authorList>
            <person name="Kallberg Y."/>
            <person name="Tangrot J."/>
            <person name="Rosling A."/>
        </authorList>
    </citation>
    <scope>NUCLEOTIDE SEQUENCE</scope>
    <source>
        <strain evidence="1">CL551</strain>
    </source>
</reference>
<name>A0A9N9FSW2_9GLOM</name>
<dbReference type="Proteomes" id="UP000789342">
    <property type="component" value="Unassembled WGS sequence"/>
</dbReference>
<evidence type="ECO:0000313" key="1">
    <source>
        <dbReference type="EMBL" id="CAG8559747.1"/>
    </source>
</evidence>
<dbReference type="EMBL" id="CAJVPV010003785">
    <property type="protein sequence ID" value="CAG8559747.1"/>
    <property type="molecule type" value="Genomic_DNA"/>
</dbReference>
<comment type="caution">
    <text evidence="1">The sequence shown here is derived from an EMBL/GenBank/DDBJ whole genome shotgun (WGS) entry which is preliminary data.</text>
</comment>
<keyword evidence="2" id="KW-1185">Reference proteome</keyword>
<gene>
    <name evidence="1" type="ORF">AMORRO_LOCUS5960</name>
</gene>
<dbReference type="SUPFAM" id="SSF81383">
    <property type="entry name" value="F-box domain"/>
    <property type="match status" value="1"/>
</dbReference>
<accession>A0A9N9FSW2</accession>
<organism evidence="1 2">
    <name type="scientific">Acaulospora morrowiae</name>
    <dbReference type="NCBI Taxonomy" id="94023"/>
    <lineage>
        <taxon>Eukaryota</taxon>
        <taxon>Fungi</taxon>
        <taxon>Fungi incertae sedis</taxon>
        <taxon>Mucoromycota</taxon>
        <taxon>Glomeromycotina</taxon>
        <taxon>Glomeromycetes</taxon>
        <taxon>Diversisporales</taxon>
        <taxon>Acaulosporaceae</taxon>
        <taxon>Acaulospora</taxon>
    </lineage>
</organism>
<proteinExistence type="predicted"/>
<sequence>MFPPSSPPSHLYIPPDVIEEILQYLKDDVSSLHTCILLNRLWCVLTIPYLWYNPFKTINHRITGRRNEIPRNRLLNRNCGISIIRQIVSRLGDDEKRALEDLLDVTLGEENCAKFDYPRFIKVLDYEKIQWSIIRWIEHVVDRDGKGEIDADRRLSAFEKREEILKIITGVLFNRGSAFRDINITYNPNFYCNSQYPSLIDLQSLDNVDSKFYQNDTLSMLQKFSLVHYSNSISPSSNLLNTRKILNNLTTISKHSHKLDYLNLQIHNETKTANLWDYVQAFCEVIKVQQKLRVLEVNDFFLDDDSSETASSVSDDEDDSMLDEISSSELLIETFRTSQLPKSLRYLKIKELSLSNFEFLLEILSICKNLETLELCDMFPPQSNHSNVSPLTYDFFYPTSNSQPPTPQISLKNLIILSNTPSKSRFTLSAIMTLLQLTNHSLTSFTLLQDISCSNSTEIYHTLSILCPNLTQLTLLLSPSTSFQDSLLSLLSTLKNLVNLTILTQHLHYNCTHTLHNLNSSNSTRLAHRNDPLPTFLTTSCTNRSHSDAFRPHSNNFTTNSYLCQYFSSPIYTNIHNLSQSLPKSLRQFTFDFFMNTKSFKLFFEQCGSDRLSVVGMLNKNMICDEYLEILSGYSEVRECMLELRCRRGGILLDGSNNNFHLSHRKSGGVTGKDWGCRFSKVGIEK</sequence>
<feature type="non-terminal residue" evidence="1">
    <location>
        <position position="686"/>
    </location>
</feature>
<dbReference type="AlphaFoldDB" id="A0A9N9FSW2"/>